<evidence type="ECO:0000313" key="2">
    <source>
        <dbReference type="EMBL" id="CBY41124.1"/>
    </source>
</evidence>
<accession>E4Z096</accession>
<feature type="region of interest" description="Disordered" evidence="1">
    <location>
        <begin position="847"/>
        <end position="871"/>
    </location>
</feature>
<proteinExistence type="predicted"/>
<gene>
    <name evidence="2" type="ORF">GSOID_T00023179001</name>
</gene>
<protein>
    <submittedName>
        <fullName evidence="2">Uncharacterized protein</fullName>
    </submittedName>
</protein>
<evidence type="ECO:0000256" key="1">
    <source>
        <dbReference type="SAM" id="MobiDB-lite"/>
    </source>
</evidence>
<organism evidence="2">
    <name type="scientific">Oikopleura dioica</name>
    <name type="common">Tunicate</name>
    <dbReference type="NCBI Taxonomy" id="34765"/>
    <lineage>
        <taxon>Eukaryota</taxon>
        <taxon>Metazoa</taxon>
        <taxon>Chordata</taxon>
        <taxon>Tunicata</taxon>
        <taxon>Appendicularia</taxon>
        <taxon>Copelata</taxon>
        <taxon>Oikopleuridae</taxon>
        <taxon>Oikopleura</taxon>
    </lineage>
</organism>
<dbReference type="EMBL" id="FN656280">
    <property type="protein sequence ID" value="CBY41124.1"/>
    <property type="molecule type" value="Genomic_DNA"/>
</dbReference>
<dbReference type="AlphaFoldDB" id="E4Z096"/>
<reference evidence="2" key="1">
    <citation type="journal article" date="2010" name="Science">
        <title>Plasticity of animal genome architecture unmasked by rapid evolution of a pelagic tunicate.</title>
        <authorList>
            <person name="Denoeud F."/>
            <person name="Henriet S."/>
            <person name="Mungpakdee S."/>
            <person name="Aury J.M."/>
            <person name="Da Silva C."/>
            <person name="Brinkmann H."/>
            <person name="Mikhaleva J."/>
            <person name="Olsen L.C."/>
            <person name="Jubin C."/>
            <person name="Canestro C."/>
            <person name="Bouquet J.M."/>
            <person name="Danks G."/>
            <person name="Poulain J."/>
            <person name="Campsteijn C."/>
            <person name="Adamski M."/>
            <person name="Cross I."/>
            <person name="Yadetie F."/>
            <person name="Muffato M."/>
            <person name="Louis A."/>
            <person name="Butcher S."/>
            <person name="Tsagkogeorga G."/>
            <person name="Konrad A."/>
            <person name="Singh S."/>
            <person name="Jensen M.F."/>
            <person name="Cong E.H."/>
            <person name="Eikeseth-Otteraa H."/>
            <person name="Noel B."/>
            <person name="Anthouard V."/>
            <person name="Porcel B.M."/>
            <person name="Kachouri-Lafond R."/>
            <person name="Nishino A."/>
            <person name="Ugolini M."/>
            <person name="Chourrout P."/>
            <person name="Nishida H."/>
            <person name="Aasland R."/>
            <person name="Huzurbazar S."/>
            <person name="Westhof E."/>
            <person name="Delsuc F."/>
            <person name="Lehrach H."/>
            <person name="Reinhardt R."/>
            <person name="Weissenbach J."/>
            <person name="Roy S.W."/>
            <person name="Artiguenave F."/>
            <person name="Postlethwait J.H."/>
            <person name="Manak J.R."/>
            <person name="Thompson E.M."/>
            <person name="Jaillon O."/>
            <person name="Du Pasquier L."/>
            <person name="Boudinot P."/>
            <person name="Liberles D.A."/>
            <person name="Volff J.N."/>
            <person name="Philippe H."/>
            <person name="Lenhard B."/>
            <person name="Roest Crollius H."/>
            <person name="Wincker P."/>
            <person name="Chourrout D."/>
        </authorList>
    </citation>
    <scope>NUCLEOTIDE SEQUENCE [LARGE SCALE GENOMIC DNA]</scope>
</reference>
<sequence>MSRRPDVDDLGASVFAADPCAPTVNVPVVVPVVEPISGVSAAAASTSTAPLARRRPSEQELLQLQHPPGVPESGTVDWPVTRTLLRCDAASTFSTRSSYGFSDPGIASVCDVEHLRRSGSEDGASSGFTLVRADSAEPVEVVVWNGWTRSLEPPRLSTPPPDATHRSFGVVTDFKLENFCPGEEKEAVVHSRHLACVDPLPADVYTSRWHGELYLQYLLPAARYLGLQSYLPVSDLQLGCGLEYYLSDRPRTCCDSRFCRPSAPEKLLPALPEDDFVFCRWPECSGYSDRVDDYDELWAKQFGERERAFVSVAHDVSTARAQFEEEGGLLVPLKNTVLIVLPEPLRERSELLPDPIEVGLWSDLLQSGFTGGSGLDRRDFGKSCLLLGSPVFLDANLGPGFLMLKRSQYFSPNRRVHYLRDLLQPLVDLPASFDPRSLLFRLDALQLHPRNDSLHWGYPSVSGCGRNPYPIGCDKKFDNFCLSDVVFNASRFDHLYPEEADRRLIRLLFGLDDHASSELYLLTPMDLYRIQMLSQIRPYTLVAGESCAYGRERLAAIDVGHWTVHAIDIDSHGLGCVEFAGVALSVIAAEVALSPTVLTPDGQPAFFFDHRARGHDGLVMSGGSGGQKKCFQFLMGLLEGVRSPAASSLRGSSAMYHGHRAPVAEDCRQPCEEFYYDAVSGIRHPRPACYEALRPGCQPVSPYQDRFHRRNGDVYEPITWIGLPGVRCYMLPGTVNTSRTMLSLPSLIPIAPFEAVCAAFYDAVVDIYKSRKPSDVGRTSCRFSPAHYGPSRAFNRGTGSAVRRDGAQTFRDFMVDANGEPVGLGVEEVEARLGFAPFPVADVDAEAEVDSDVSVPSPASKRARVAEEVDS</sequence>
<name>E4Z096_OIKDI</name>
<dbReference type="Proteomes" id="UP000011014">
    <property type="component" value="Unassembled WGS sequence"/>
</dbReference>